<dbReference type="Proteomes" id="UP000269198">
    <property type="component" value="Unassembled WGS sequence"/>
</dbReference>
<dbReference type="PROSITE" id="PS51257">
    <property type="entry name" value="PROKAR_LIPOPROTEIN"/>
    <property type="match status" value="1"/>
</dbReference>
<organism evidence="4 5">
    <name type="scientific">Halostreptopolyspora alba</name>
    <dbReference type="NCBI Taxonomy" id="2487137"/>
    <lineage>
        <taxon>Bacteria</taxon>
        <taxon>Bacillati</taxon>
        <taxon>Actinomycetota</taxon>
        <taxon>Actinomycetes</taxon>
        <taxon>Streptosporangiales</taxon>
        <taxon>Nocardiopsidaceae</taxon>
        <taxon>Halostreptopolyspora</taxon>
    </lineage>
</organism>
<feature type="chain" id="PRO_5038602116" evidence="3">
    <location>
        <begin position="30"/>
        <end position="452"/>
    </location>
</feature>
<evidence type="ECO:0000256" key="2">
    <source>
        <dbReference type="ARBA" id="ARBA00022448"/>
    </source>
</evidence>
<keyword evidence="3" id="KW-0732">Signal</keyword>
<accession>A0A3N0ECF7</accession>
<keyword evidence="5" id="KW-1185">Reference proteome</keyword>
<dbReference type="InterPro" id="IPR050490">
    <property type="entry name" value="Bact_solute-bd_prot1"/>
</dbReference>
<proteinExistence type="inferred from homology"/>
<dbReference type="PANTHER" id="PTHR43649:SF29">
    <property type="entry name" value="OSMOPROTECTIVE COMPOUNDS-BINDING PROTEIN GGTB"/>
    <property type="match status" value="1"/>
</dbReference>
<dbReference type="AlphaFoldDB" id="A0A3N0ECF7"/>
<dbReference type="EMBL" id="RJMB01000006">
    <property type="protein sequence ID" value="RNL85520.1"/>
    <property type="molecule type" value="Genomic_DNA"/>
</dbReference>
<dbReference type="Gene3D" id="3.40.190.10">
    <property type="entry name" value="Periplasmic binding protein-like II"/>
    <property type="match status" value="2"/>
</dbReference>
<dbReference type="OrthoDB" id="8663148at2"/>
<sequence>MPTLPTRRCATAAATWLPLILIASGCAYLSGGGTGGADPESAECAPFRQWQETSGGTVTIYASIRDEEGQRMQRAWQRFTECTGIDITYEGSGEFEAQVQVKVDGGNAPDIAFFPQPGLLHRFVDSGDALPLPDPVRERAQRGWEEDWLSYATSGGQLYATPLGANVKSFVWYSPEFFADHGYEVPRTWEEMIGLSGEIAGDGVTPWCAGIESGEATGWPVTDWLENVMLSQHGPEVYDQWVDHDIPFDDPRVVEALDRVGEILRDPEHVNGPFGGVGSVATTSSQDAGQPILDGECAMYLMGSFYAAQWPEDTEIAEDGEVFAFNFPGVGEGTETPVLGGGEWVAAFDDRPEVTAVQEYLATADYANRRAAEGSWFSAHSDLDLDQLHNPNDRFAAELLRDPDTVFRWDGSDAMPAAVGSGTLWRAMTNWVNGADSEDALGFVERSWPRNE</sequence>
<keyword evidence="2" id="KW-0813">Transport</keyword>
<evidence type="ECO:0000313" key="4">
    <source>
        <dbReference type="EMBL" id="RNL85520.1"/>
    </source>
</evidence>
<comment type="caution">
    <text evidence="4">The sequence shown here is derived from an EMBL/GenBank/DDBJ whole genome shotgun (WGS) entry which is preliminary data.</text>
</comment>
<dbReference type="SUPFAM" id="SSF53850">
    <property type="entry name" value="Periplasmic binding protein-like II"/>
    <property type="match status" value="1"/>
</dbReference>
<evidence type="ECO:0000313" key="5">
    <source>
        <dbReference type="Proteomes" id="UP000269198"/>
    </source>
</evidence>
<reference evidence="4 5" key="1">
    <citation type="submission" date="2018-11" db="EMBL/GenBank/DDBJ databases">
        <title>The genome draft of YIM 96095.</title>
        <authorList>
            <person name="Tang S.-K."/>
            <person name="Chunyu W.-X."/>
            <person name="Feng Y.-Z."/>
        </authorList>
    </citation>
    <scope>NUCLEOTIDE SEQUENCE [LARGE SCALE GENOMIC DNA]</scope>
    <source>
        <strain evidence="4 5">YIM 96095</strain>
    </source>
</reference>
<feature type="signal peptide" evidence="3">
    <location>
        <begin position="1"/>
        <end position="29"/>
    </location>
</feature>
<evidence type="ECO:0000256" key="1">
    <source>
        <dbReference type="ARBA" id="ARBA00008520"/>
    </source>
</evidence>
<dbReference type="RefSeq" id="WP_123200777.1">
    <property type="nucleotide sequence ID" value="NZ_RJMB01000006.1"/>
</dbReference>
<dbReference type="Pfam" id="PF01547">
    <property type="entry name" value="SBP_bac_1"/>
    <property type="match status" value="1"/>
</dbReference>
<evidence type="ECO:0000256" key="3">
    <source>
        <dbReference type="SAM" id="SignalP"/>
    </source>
</evidence>
<dbReference type="PANTHER" id="PTHR43649">
    <property type="entry name" value="ARABINOSE-BINDING PROTEIN-RELATED"/>
    <property type="match status" value="1"/>
</dbReference>
<gene>
    <name evidence="4" type="ORF">EFW17_08570</name>
</gene>
<name>A0A3N0ECF7_9ACTN</name>
<dbReference type="InterPro" id="IPR006059">
    <property type="entry name" value="SBP"/>
</dbReference>
<comment type="similarity">
    <text evidence="1">Belongs to the bacterial solute-binding protein 1 family.</text>
</comment>
<protein>
    <submittedName>
        <fullName evidence="4">Carbohydrate ABC transporter substrate-binding protein</fullName>
    </submittedName>
</protein>